<dbReference type="RefSeq" id="WP_345077935.1">
    <property type="nucleotide sequence ID" value="NZ_BAABFA010000005.1"/>
</dbReference>
<evidence type="ECO:0000256" key="10">
    <source>
        <dbReference type="PIRNR" id="PIRNR003097"/>
    </source>
</evidence>
<evidence type="ECO:0000256" key="5">
    <source>
        <dbReference type="ARBA" id="ARBA00022618"/>
    </source>
</evidence>
<comment type="subcellular location">
    <subcellularLocation>
        <location evidence="1">Cell membrane</location>
        <topology evidence="1">Multi-pass membrane protein</topology>
    </subcellularLocation>
</comment>
<dbReference type="Proteomes" id="UP001500067">
    <property type="component" value="Unassembled WGS sequence"/>
</dbReference>
<comment type="similarity">
    <text evidence="2 10">Belongs to the ABC-4 integral membrane protein family. FtsX subfamily.</text>
</comment>
<feature type="domain" description="FtsX extracellular" evidence="13">
    <location>
        <begin position="46"/>
        <end position="140"/>
    </location>
</feature>
<evidence type="ECO:0000256" key="2">
    <source>
        <dbReference type="ARBA" id="ARBA00007379"/>
    </source>
</evidence>
<dbReference type="InterPro" id="IPR003838">
    <property type="entry name" value="ABC3_permease_C"/>
</dbReference>
<evidence type="ECO:0000256" key="6">
    <source>
        <dbReference type="ARBA" id="ARBA00022692"/>
    </source>
</evidence>
<comment type="caution">
    <text evidence="14">The sequence shown here is derived from an EMBL/GenBank/DDBJ whole genome shotgun (WGS) entry which is preliminary data.</text>
</comment>
<evidence type="ECO:0000313" key="14">
    <source>
        <dbReference type="EMBL" id="GAA4460930.1"/>
    </source>
</evidence>
<dbReference type="PIRSF" id="PIRSF003097">
    <property type="entry name" value="FtsX"/>
    <property type="match status" value="1"/>
</dbReference>
<keyword evidence="9 10" id="KW-0131">Cell cycle</keyword>
<feature type="transmembrane region" description="Helical" evidence="11">
    <location>
        <begin position="157"/>
        <end position="176"/>
    </location>
</feature>
<reference evidence="15" key="1">
    <citation type="journal article" date="2019" name="Int. J. Syst. Evol. Microbiol.">
        <title>The Global Catalogue of Microorganisms (GCM) 10K type strain sequencing project: providing services to taxonomists for standard genome sequencing and annotation.</title>
        <authorList>
            <consortium name="The Broad Institute Genomics Platform"/>
            <consortium name="The Broad Institute Genome Sequencing Center for Infectious Disease"/>
            <person name="Wu L."/>
            <person name="Ma J."/>
        </authorList>
    </citation>
    <scope>NUCLEOTIDE SEQUENCE [LARGE SCALE GENOMIC DNA]</scope>
    <source>
        <strain evidence="15">JCM 32105</strain>
    </source>
</reference>
<organism evidence="14 15">
    <name type="scientific">Nemorincola caseinilytica</name>
    <dbReference type="NCBI Taxonomy" id="2054315"/>
    <lineage>
        <taxon>Bacteria</taxon>
        <taxon>Pseudomonadati</taxon>
        <taxon>Bacteroidota</taxon>
        <taxon>Chitinophagia</taxon>
        <taxon>Chitinophagales</taxon>
        <taxon>Chitinophagaceae</taxon>
        <taxon>Nemorincola</taxon>
    </lineage>
</organism>
<keyword evidence="5 10" id="KW-0132">Cell division</keyword>
<dbReference type="Pfam" id="PF02687">
    <property type="entry name" value="FtsX"/>
    <property type="match status" value="1"/>
</dbReference>
<dbReference type="InterPro" id="IPR040690">
    <property type="entry name" value="FtsX_ECD"/>
</dbReference>
<feature type="transmembrane region" description="Helical" evidence="11">
    <location>
        <begin position="212"/>
        <end position="230"/>
    </location>
</feature>
<sequence>MATGKRSKPTYINAIMGVALVLFLMGVLGWLVINGRALTRAFKEDLEVNVDFHDNVSDENVAKMRAILENQPFVRKTRIISKDEAAAMQSQVEGSNIVEFLGYNPLFTSISLKLREGYVNADSLKRIRQFIMQSNVVRDVTWPNMVVDQMHSNFRKIGIILGGITVILLIVVIFLIDNTVRLAMFSNRFIIKTMQMVGATQSFITRPFDLRALVNGLTSGVIAVLGLWLVMSFAKAQLPVLDLLNDAGLLTLLISGMILLGVIITMVSTHRSVVKYLKMHVDDLY</sequence>
<evidence type="ECO:0000259" key="12">
    <source>
        <dbReference type="Pfam" id="PF02687"/>
    </source>
</evidence>
<dbReference type="PANTHER" id="PTHR47755">
    <property type="entry name" value="CELL DIVISION PROTEIN FTSX"/>
    <property type="match status" value="1"/>
</dbReference>
<evidence type="ECO:0000256" key="3">
    <source>
        <dbReference type="ARBA" id="ARBA00021907"/>
    </source>
</evidence>
<keyword evidence="8 10" id="KW-0472">Membrane</keyword>
<accession>A0ABP8N3Z3</accession>
<evidence type="ECO:0000256" key="11">
    <source>
        <dbReference type="SAM" id="Phobius"/>
    </source>
</evidence>
<dbReference type="InterPro" id="IPR004513">
    <property type="entry name" value="FtsX"/>
</dbReference>
<dbReference type="PANTHER" id="PTHR47755:SF1">
    <property type="entry name" value="CELL DIVISION PROTEIN FTSX"/>
    <property type="match status" value="1"/>
</dbReference>
<dbReference type="Pfam" id="PF18075">
    <property type="entry name" value="FtsX_ECD"/>
    <property type="match status" value="1"/>
</dbReference>
<keyword evidence="4 10" id="KW-1003">Cell membrane</keyword>
<evidence type="ECO:0000256" key="8">
    <source>
        <dbReference type="ARBA" id="ARBA00023136"/>
    </source>
</evidence>
<evidence type="ECO:0000256" key="7">
    <source>
        <dbReference type="ARBA" id="ARBA00022989"/>
    </source>
</evidence>
<protein>
    <recommendedName>
        <fullName evidence="3 10">Cell division protein FtsX</fullName>
    </recommendedName>
</protein>
<proteinExistence type="inferred from homology"/>
<feature type="domain" description="ABC3 transporter permease C-terminal" evidence="12">
    <location>
        <begin position="164"/>
        <end position="279"/>
    </location>
</feature>
<evidence type="ECO:0000256" key="9">
    <source>
        <dbReference type="ARBA" id="ARBA00023306"/>
    </source>
</evidence>
<evidence type="ECO:0000313" key="15">
    <source>
        <dbReference type="Proteomes" id="UP001500067"/>
    </source>
</evidence>
<feature type="transmembrane region" description="Helical" evidence="11">
    <location>
        <begin position="12"/>
        <end position="33"/>
    </location>
</feature>
<dbReference type="EMBL" id="BAABFA010000005">
    <property type="protein sequence ID" value="GAA4460930.1"/>
    <property type="molecule type" value="Genomic_DNA"/>
</dbReference>
<feature type="transmembrane region" description="Helical" evidence="11">
    <location>
        <begin position="250"/>
        <end position="269"/>
    </location>
</feature>
<dbReference type="Gene3D" id="3.30.70.3040">
    <property type="match status" value="1"/>
</dbReference>
<evidence type="ECO:0000259" key="13">
    <source>
        <dbReference type="Pfam" id="PF18075"/>
    </source>
</evidence>
<keyword evidence="6 11" id="KW-0812">Transmembrane</keyword>
<gene>
    <name evidence="14" type="ORF">GCM10023093_04630</name>
</gene>
<keyword evidence="7 11" id="KW-1133">Transmembrane helix</keyword>
<evidence type="ECO:0000256" key="4">
    <source>
        <dbReference type="ARBA" id="ARBA00022475"/>
    </source>
</evidence>
<evidence type="ECO:0000256" key="1">
    <source>
        <dbReference type="ARBA" id="ARBA00004651"/>
    </source>
</evidence>
<keyword evidence="15" id="KW-1185">Reference proteome</keyword>
<name>A0ABP8N3Z3_9BACT</name>